<keyword evidence="1 3" id="KW-0472">Membrane</keyword>
<evidence type="ECO:0000313" key="5">
    <source>
        <dbReference type="Proteomes" id="UP000651208"/>
    </source>
</evidence>
<feature type="region of interest" description="Disordered" evidence="2">
    <location>
        <begin position="84"/>
        <end position="105"/>
    </location>
</feature>
<dbReference type="Pfam" id="PF01809">
    <property type="entry name" value="YidD"/>
    <property type="match status" value="1"/>
</dbReference>
<dbReference type="PANTHER" id="PTHR33383:SF1">
    <property type="entry name" value="MEMBRANE PROTEIN INSERTION EFFICIENCY FACTOR-RELATED"/>
    <property type="match status" value="1"/>
</dbReference>
<comment type="subcellular location">
    <subcellularLocation>
        <location evidence="1">Cell membrane</location>
        <topology evidence="1">Peripheral membrane protein</topology>
        <orientation evidence="1">Cytoplasmic side</orientation>
    </subcellularLocation>
</comment>
<evidence type="ECO:0000313" key="4">
    <source>
        <dbReference type="EMBL" id="MBC9131122.1"/>
    </source>
</evidence>
<dbReference type="SMART" id="SM01234">
    <property type="entry name" value="Haemolytic"/>
    <property type="match status" value="1"/>
</dbReference>
<dbReference type="RefSeq" id="WP_187755564.1">
    <property type="nucleotide sequence ID" value="NZ_JABURY010000016.1"/>
</dbReference>
<dbReference type="Proteomes" id="UP000651208">
    <property type="component" value="Unassembled WGS sequence"/>
</dbReference>
<proteinExistence type="inferred from homology"/>
<reference evidence="4 5" key="1">
    <citation type="submission" date="2020-06" db="EMBL/GenBank/DDBJ databases">
        <title>Frischella cerana isolated from Apis cerana gut homogenate.</title>
        <authorList>
            <person name="Wolter L.A."/>
            <person name="Suenami S."/>
            <person name="Miyazaki R."/>
        </authorList>
    </citation>
    <scope>NUCLEOTIDE SEQUENCE [LARGE SCALE GENOMIC DNA]</scope>
    <source>
        <strain evidence="4 5">Ac13</strain>
    </source>
</reference>
<dbReference type="HAMAP" id="MF_00386">
    <property type="entry name" value="UPF0161_YidD"/>
    <property type="match status" value="1"/>
</dbReference>
<gene>
    <name evidence="4" type="primary">yidD</name>
    <name evidence="4" type="ORF">FcAc13_07345</name>
</gene>
<evidence type="ECO:0000256" key="1">
    <source>
        <dbReference type="HAMAP-Rule" id="MF_00386"/>
    </source>
</evidence>
<evidence type="ECO:0000256" key="2">
    <source>
        <dbReference type="SAM" id="MobiDB-lite"/>
    </source>
</evidence>
<keyword evidence="1" id="KW-1003">Cell membrane</keyword>
<keyword evidence="5" id="KW-1185">Reference proteome</keyword>
<sequence>MATSPFHSTKQKLSFILSQINLCLANCFIILIRCYQHFISPLLGPHCRFTPTCSQYAIIAFKRFGLVKGSWLTLKRVLKCHPLNDGGEDPVPPKSNMIEKKTNGS</sequence>
<evidence type="ECO:0000256" key="3">
    <source>
        <dbReference type="SAM" id="Phobius"/>
    </source>
</evidence>
<keyword evidence="3" id="KW-1133">Transmembrane helix</keyword>
<comment type="function">
    <text evidence="1">Could be involved in insertion of integral membrane proteins into the membrane.</text>
</comment>
<comment type="caution">
    <text evidence="4">The sequence shown here is derived from an EMBL/GenBank/DDBJ whole genome shotgun (WGS) entry which is preliminary data.</text>
</comment>
<accession>A0ABR7QY22</accession>
<dbReference type="PANTHER" id="PTHR33383">
    <property type="entry name" value="MEMBRANE PROTEIN INSERTION EFFICIENCY FACTOR-RELATED"/>
    <property type="match status" value="1"/>
</dbReference>
<comment type="similarity">
    <text evidence="1">Belongs to the UPF0161 family.</text>
</comment>
<keyword evidence="3" id="KW-0812">Transmembrane</keyword>
<feature type="transmembrane region" description="Helical" evidence="3">
    <location>
        <begin position="13"/>
        <end position="32"/>
    </location>
</feature>
<name>A0ABR7QY22_9GAMM</name>
<organism evidence="4 5">
    <name type="scientific">Frischella japonica</name>
    <dbReference type="NCBI Taxonomy" id="2741544"/>
    <lineage>
        <taxon>Bacteria</taxon>
        <taxon>Pseudomonadati</taxon>
        <taxon>Pseudomonadota</taxon>
        <taxon>Gammaproteobacteria</taxon>
        <taxon>Orbales</taxon>
        <taxon>Orbaceae</taxon>
        <taxon>Frischella</taxon>
    </lineage>
</organism>
<protein>
    <recommendedName>
        <fullName evidence="1">Putative membrane protein insertion efficiency factor</fullName>
    </recommendedName>
</protein>
<dbReference type="InterPro" id="IPR002696">
    <property type="entry name" value="Membr_insert_effic_factor_YidD"/>
</dbReference>
<dbReference type="NCBIfam" id="TIGR00278">
    <property type="entry name" value="membrane protein insertion efficiency factor YidD"/>
    <property type="match status" value="1"/>
</dbReference>
<dbReference type="EMBL" id="JABURY010000016">
    <property type="protein sequence ID" value="MBC9131122.1"/>
    <property type="molecule type" value="Genomic_DNA"/>
</dbReference>